<name>A0ABD0L2M2_9CAEN</name>
<keyword evidence="2" id="KW-1185">Reference proteome</keyword>
<gene>
    <name evidence="1" type="ORF">BaRGS_00015202</name>
</gene>
<dbReference type="EMBL" id="JACVVK020000092">
    <property type="protein sequence ID" value="KAK7493491.1"/>
    <property type="molecule type" value="Genomic_DNA"/>
</dbReference>
<dbReference type="AlphaFoldDB" id="A0ABD0L2M2"/>
<comment type="caution">
    <text evidence="1">The sequence shown here is derived from an EMBL/GenBank/DDBJ whole genome shotgun (WGS) entry which is preliminary data.</text>
</comment>
<proteinExistence type="predicted"/>
<accession>A0ABD0L2M2</accession>
<reference evidence="1 2" key="1">
    <citation type="journal article" date="2023" name="Sci. Data">
        <title>Genome assembly of the Korean intertidal mud-creeper Batillaria attramentaria.</title>
        <authorList>
            <person name="Patra A.K."/>
            <person name="Ho P.T."/>
            <person name="Jun S."/>
            <person name="Lee S.J."/>
            <person name="Kim Y."/>
            <person name="Won Y.J."/>
        </authorList>
    </citation>
    <scope>NUCLEOTIDE SEQUENCE [LARGE SCALE GENOMIC DNA]</scope>
    <source>
        <strain evidence="1">Wonlab-2016</strain>
    </source>
</reference>
<evidence type="ECO:0000313" key="1">
    <source>
        <dbReference type="EMBL" id="KAK7493491.1"/>
    </source>
</evidence>
<evidence type="ECO:0000313" key="2">
    <source>
        <dbReference type="Proteomes" id="UP001519460"/>
    </source>
</evidence>
<sequence>MTGKPDRSVHKINASKLYTPAENIVHERSVSPDYRGSRARVSVVHDGDVPSLQYTYASPVTSPREATGKTPRFHHRIQRHIFRGRIKNW</sequence>
<organism evidence="1 2">
    <name type="scientific">Batillaria attramentaria</name>
    <dbReference type="NCBI Taxonomy" id="370345"/>
    <lineage>
        <taxon>Eukaryota</taxon>
        <taxon>Metazoa</taxon>
        <taxon>Spiralia</taxon>
        <taxon>Lophotrochozoa</taxon>
        <taxon>Mollusca</taxon>
        <taxon>Gastropoda</taxon>
        <taxon>Caenogastropoda</taxon>
        <taxon>Sorbeoconcha</taxon>
        <taxon>Cerithioidea</taxon>
        <taxon>Batillariidae</taxon>
        <taxon>Batillaria</taxon>
    </lineage>
</organism>
<protein>
    <submittedName>
        <fullName evidence="1">Uncharacterized protein</fullName>
    </submittedName>
</protein>
<dbReference type="Proteomes" id="UP001519460">
    <property type="component" value="Unassembled WGS sequence"/>
</dbReference>